<dbReference type="SUPFAM" id="SSF53223">
    <property type="entry name" value="Aminoacid dehydrogenase-like, N-terminal domain"/>
    <property type="match status" value="1"/>
</dbReference>
<dbReference type="PANTHER" id="PTHR21089:SF9">
    <property type="entry name" value="SHIKIMATE DEHYDROGENASE-LIKE PROTEIN HI_0607"/>
    <property type="match status" value="1"/>
</dbReference>
<dbReference type="InterPro" id="IPR046346">
    <property type="entry name" value="Aminoacid_DH-like_N_sf"/>
</dbReference>
<evidence type="ECO:0000256" key="4">
    <source>
        <dbReference type="ARBA" id="ARBA00049442"/>
    </source>
</evidence>
<sequence length="269" mass="29490">MLNKDTQLCISLSGRPSNIGTRFHNYLYQKLALDFIYKAFSTDDIEHAIKGVRALQIRGCSVSMPFKESCIPFIDTLSDSVKAIDSVNTIVNDKGHLTAYNTDYIAVKDLIDLNFKDKQQRVLIQGSGGMAKAVIAAFRDSGFRDVVIAARNQQQGQALADKYHYRWQSTPEGVTADILVNVTPIGMSGGAEQDQLAFSEPAIAAATFVFDVVAFPAETPLIQRARQLNKTVVTGAEVIALQALEQFALYTGVRPDHALMLEASAWSRA</sequence>
<dbReference type="RefSeq" id="WP_167017043.1">
    <property type="nucleotide sequence ID" value="NZ_VWXF01000009.1"/>
</dbReference>
<proteinExistence type="predicted"/>
<comment type="caution">
    <text evidence="7">The sequence shown here is derived from an EMBL/GenBank/DDBJ whole genome shotgun (WGS) entry which is preliminary data.</text>
</comment>
<keyword evidence="2" id="KW-0521">NADP</keyword>
<name>A0ABX0RHM1_9GAMM</name>
<organism evidence="7 8">
    <name type="scientific">Candidatus Pantoea multigeneris</name>
    <dbReference type="NCBI Taxonomy" id="2608357"/>
    <lineage>
        <taxon>Bacteria</taxon>
        <taxon>Pseudomonadati</taxon>
        <taxon>Pseudomonadota</taxon>
        <taxon>Gammaproteobacteria</taxon>
        <taxon>Enterobacterales</taxon>
        <taxon>Erwiniaceae</taxon>
        <taxon>Pantoea</taxon>
    </lineage>
</organism>
<keyword evidence="3" id="KW-0560">Oxidoreductase</keyword>
<feature type="domain" description="Shikimate dehydrogenase substrate binding N-terminal" evidence="6">
    <location>
        <begin position="22"/>
        <end position="90"/>
    </location>
</feature>
<dbReference type="EMBL" id="VWXF01000009">
    <property type="protein sequence ID" value="NIF23643.1"/>
    <property type="molecule type" value="Genomic_DNA"/>
</dbReference>
<reference evidence="7 8" key="1">
    <citation type="journal article" date="2019" name="bioRxiv">
        <title>Bacteria contribute to plant secondary compound degradation in a generalist herbivore system.</title>
        <authorList>
            <person name="Francoeur C.B."/>
            <person name="Khadempour L."/>
            <person name="Moreira-Soto R.D."/>
            <person name="Gotting K."/>
            <person name="Book A.J."/>
            <person name="Pinto-Tomas A.A."/>
            <person name="Keefover-Ring K."/>
            <person name="Currie C.R."/>
        </authorList>
    </citation>
    <scope>NUCLEOTIDE SEQUENCE [LARGE SCALE GENOMIC DNA]</scope>
    <source>
        <strain evidence="7">Acro-835</strain>
    </source>
</reference>
<keyword evidence="8" id="KW-1185">Reference proteome</keyword>
<dbReference type="CDD" id="cd01065">
    <property type="entry name" value="NAD_bind_Shikimate_DH"/>
    <property type="match status" value="1"/>
</dbReference>
<dbReference type="InterPro" id="IPR022893">
    <property type="entry name" value="Shikimate_DH_fam"/>
</dbReference>
<evidence type="ECO:0000313" key="7">
    <source>
        <dbReference type="EMBL" id="NIF23643.1"/>
    </source>
</evidence>
<evidence type="ECO:0000313" key="8">
    <source>
        <dbReference type="Proteomes" id="UP001515683"/>
    </source>
</evidence>
<evidence type="ECO:0000259" key="5">
    <source>
        <dbReference type="Pfam" id="PF01488"/>
    </source>
</evidence>
<dbReference type="Proteomes" id="UP001515683">
    <property type="component" value="Unassembled WGS sequence"/>
</dbReference>
<dbReference type="Gene3D" id="3.40.50.10860">
    <property type="entry name" value="Leucine Dehydrogenase, chain A, domain 1"/>
    <property type="match status" value="1"/>
</dbReference>
<gene>
    <name evidence="7" type="ORF">F3J40_18865</name>
</gene>
<dbReference type="InterPro" id="IPR036291">
    <property type="entry name" value="NAD(P)-bd_dom_sf"/>
</dbReference>
<comment type="catalytic activity">
    <reaction evidence="4">
        <text>shikimate + NADP(+) = 3-dehydroshikimate + NADPH + H(+)</text>
        <dbReference type="Rhea" id="RHEA:17737"/>
        <dbReference type="ChEBI" id="CHEBI:15378"/>
        <dbReference type="ChEBI" id="CHEBI:16630"/>
        <dbReference type="ChEBI" id="CHEBI:36208"/>
        <dbReference type="ChEBI" id="CHEBI:57783"/>
        <dbReference type="ChEBI" id="CHEBI:58349"/>
        <dbReference type="EC" id="1.1.1.25"/>
    </reaction>
</comment>
<dbReference type="InterPro" id="IPR006151">
    <property type="entry name" value="Shikm_DH/Glu-tRNA_Rdtase"/>
</dbReference>
<dbReference type="EC" id="1.1.1.25" evidence="1"/>
<evidence type="ECO:0000256" key="2">
    <source>
        <dbReference type="ARBA" id="ARBA00022857"/>
    </source>
</evidence>
<dbReference type="Gene3D" id="3.40.50.720">
    <property type="entry name" value="NAD(P)-binding Rossmann-like Domain"/>
    <property type="match status" value="1"/>
</dbReference>
<dbReference type="SUPFAM" id="SSF51735">
    <property type="entry name" value="NAD(P)-binding Rossmann-fold domains"/>
    <property type="match status" value="1"/>
</dbReference>
<evidence type="ECO:0000259" key="6">
    <source>
        <dbReference type="Pfam" id="PF08501"/>
    </source>
</evidence>
<feature type="domain" description="Quinate/shikimate 5-dehydrogenase/glutamyl-tRNA reductase" evidence="5">
    <location>
        <begin position="118"/>
        <end position="164"/>
    </location>
</feature>
<dbReference type="NCBIfam" id="NF009202">
    <property type="entry name" value="PRK12550.1"/>
    <property type="match status" value="1"/>
</dbReference>
<dbReference type="Pfam" id="PF08501">
    <property type="entry name" value="Shikimate_dh_N"/>
    <property type="match status" value="1"/>
</dbReference>
<evidence type="ECO:0000256" key="3">
    <source>
        <dbReference type="ARBA" id="ARBA00023002"/>
    </source>
</evidence>
<accession>A0ABX0RHM1</accession>
<evidence type="ECO:0000256" key="1">
    <source>
        <dbReference type="ARBA" id="ARBA00012962"/>
    </source>
</evidence>
<dbReference type="InterPro" id="IPR013708">
    <property type="entry name" value="Shikimate_DH-bd_N"/>
</dbReference>
<protein>
    <recommendedName>
        <fullName evidence="1">shikimate dehydrogenase (NADP(+))</fullName>
        <ecNumber evidence="1">1.1.1.25</ecNumber>
    </recommendedName>
</protein>
<dbReference type="PANTHER" id="PTHR21089">
    <property type="entry name" value="SHIKIMATE DEHYDROGENASE"/>
    <property type="match status" value="1"/>
</dbReference>
<dbReference type="Pfam" id="PF01488">
    <property type="entry name" value="Shikimate_DH"/>
    <property type="match status" value="1"/>
</dbReference>